<dbReference type="AlphaFoldDB" id="A0A087M0A7"/>
<keyword evidence="4" id="KW-1185">Reference proteome</keyword>
<dbReference type="Gene3D" id="3.30.530.20">
    <property type="match status" value="1"/>
</dbReference>
<dbReference type="SUPFAM" id="SSF55961">
    <property type="entry name" value="Bet v1-like"/>
    <property type="match status" value="1"/>
</dbReference>
<dbReference type="STRING" id="46914.JP75_15270"/>
<feature type="domain" description="Activator of Hsp90 ATPase homologue 1/2-like C-terminal" evidence="2">
    <location>
        <begin position="25"/>
        <end position="128"/>
    </location>
</feature>
<reference evidence="3 4" key="1">
    <citation type="submission" date="2014-08" db="EMBL/GenBank/DDBJ databases">
        <authorList>
            <person name="Hassan Y.I."/>
            <person name="Lepp D."/>
            <person name="Zhou T."/>
        </authorList>
    </citation>
    <scope>NUCLEOTIDE SEQUENCE [LARGE SCALE GENOMIC DNA]</scope>
    <source>
        <strain evidence="3 4">IFO13584</strain>
    </source>
</reference>
<dbReference type="EMBL" id="JQGC01000014">
    <property type="protein sequence ID" value="KFL30310.1"/>
    <property type="molecule type" value="Genomic_DNA"/>
</dbReference>
<accession>A0A087M0A7</accession>
<evidence type="ECO:0000313" key="3">
    <source>
        <dbReference type="EMBL" id="KFL30310.1"/>
    </source>
</evidence>
<comment type="similarity">
    <text evidence="1">Belongs to the AHA1 family.</text>
</comment>
<dbReference type="Pfam" id="PF08327">
    <property type="entry name" value="AHSA1"/>
    <property type="match status" value="1"/>
</dbReference>
<gene>
    <name evidence="3" type="ORF">JP75_15270</name>
</gene>
<comment type="caution">
    <text evidence="3">The sequence shown here is derived from an EMBL/GenBank/DDBJ whole genome shotgun (WGS) entry which is preliminary data.</text>
</comment>
<organism evidence="3 4">
    <name type="scientific">Devosia riboflavina</name>
    <dbReference type="NCBI Taxonomy" id="46914"/>
    <lineage>
        <taxon>Bacteria</taxon>
        <taxon>Pseudomonadati</taxon>
        <taxon>Pseudomonadota</taxon>
        <taxon>Alphaproteobacteria</taxon>
        <taxon>Hyphomicrobiales</taxon>
        <taxon>Devosiaceae</taxon>
        <taxon>Devosia</taxon>
    </lineage>
</organism>
<sequence length="201" mass="21910">MVRRVDNLDWEGQPAKAVVASRVYDTTPADLWDALTRAERIKRWFAPVTGDLALGGRYQVENNAGGTITECVPDKKIALTWEFGPAVSWVIVTLIPDGAGTRLELQHIAHLSPHWDQYGPGAVGVGWDLGFMGLSRHLAEPEADVPAETVAGWFGSDEAKSFIRTASDDWGRADIVAGEPREHALATAEATRKFYSGEPAE</sequence>
<evidence type="ECO:0000256" key="1">
    <source>
        <dbReference type="ARBA" id="ARBA00006817"/>
    </source>
</evidence>
<evidence type="ECO:0000259" key="2">
    <source>
        <dbReference type="Pfam" id="PF08327"/>
    </source>
</evidence>
<dbReference type="InterPro" id="IPR013538">
    <property type="entry name" value="ASHA1/2-like_C"/>
</dbReference>
<evidence type="ECO:0000313" key="4">
    <source>
        <dbReference type="Proteomes" id="UP000028981"/>
    </source>
</evidence>
<dbReference type="InterPro" id="IPR023393">
    <property type="entry name" value="START-like_dom_sf"/>
</dbReference>
<dbReference type="CDD" id="cd08899">
    <property type="entry name" value="SRPBCC_CalC_Aha1-like_6"/>
    <property type="match status" value="1"/>
</dbReference>
<name>A0A087M0A7_9HYPH</name>
<proteinExistence type="inferred from homology"/>
<dbReference type="Proteomes" id="UP000028981">
    <property type="component" value="Unassembled WGS sequence"/>
</dbReference>
<protein>
    <recommendedName>
        <fullName evidence="2">Activator of Hsp90 ATPase homologue 1/2-like C-terminal domain-containing protein</fullName>
    </recommendedName>
</protein>